<dbReference type="GO" id="GO:0008442">
    <property type="term" value="F:3-hydroxyisobutyrate dehydrogenase activity"/>
    <property type="evidence" value="ECO:0007669"/>
    <property type="project" value="UniProtKB-EC"/>
</dbReference>
<dbReference type="EC" id="1.1.1.31" evidence="9"/>
<reference evidence="9 10" key="1">
    <citation type="journal article" date="2020" name="Nat. Microbiol.">
        <title>Lysogenic host-virus interactions in SAR11 marine bacteria.</title>
        <authorList>
            <person name="Morris R.M."/>
            <person name="Cain K.R."/>
            <person name="Hvorecny K.L."/>
            <person name="Kollman J.M."/>
        </authorList>
    </citation>
    <scope>NUCLEOTIDE SEQUENCE [LARGE SCALE GENOMIC DNA]</scope>
    <source>
        <strain evidence="9 10">NP1</strain>
    </source>
</reference>
<dbReference type="Gene3D" id="1.10.1040.10">
    <property type="entry name" value="N-(1-d-carboxylethyl)-l-norvaline Dehydrogenase, domain 2"/>
    <property type="match status" value="1"/>
</dbReference>
<dbReference type="Gene3D" id="3.40.50.720">
    <property type="entry name" value="NAD(P)-binding Rossmann-like Domain"/>
    <property type="match status" value="1"/>
</dbReference>
<feature type="domain" description="6-phosphogluconate dehydrogenase NADP-binding" evidence="7">
    <location>
        <begin position="5"/>
        <end position="163"/>
    </location>
</feature>
<dbReference type="PANTHER" id="PTHR22981">
    <property type="entry name" value="3-HYDROXYISOBUTYRATE DEHYDROGENASE-RELATED"/>
    <property type="match status" value="1"/>
</dbReference>
<dbReference type="InterPro" id="IPR006115">
    <property type="entry name" value="6PGDH_NADP-bd"/>
</dbReference>
<organism evidence="9 10">
    <name type="scientific">Candidatus Pelagibacter giovannonii</name>
    <dbReference type="NCBI Taxonomy" id="2563896"/>
    <lineage>
        <taxon>Bacteria</taxon>
        <taxon>Pseudomonadati</taxon>
        <taxon>Pseudomonadota</taxon>
        <taxon>Alphaproteobacteria</taxon>
        <taxon>Candidatus Pelagibacterales</taxon>
        <taxon>Candidatus Pelagibacteraceae</taxon>
        <taxon>Candidatus Pelagibacter</taxon>
    </lineage>
</organism>
<dbReference type="EMBL" id="CP038852">
    <property type="protein sequence ID" value="QIZ20490.1"/>
    <property type="molecule type" value="Genomic_DNA"/>
</dbReference>
<evidence type="ECO:0000256" key="4">
    <source>
        <dbReference type="ARBA" id="ARBA00023002"/>
    </source>
</evidence>
<dbReference type="Proteomes" id="UP000501094">
    <property type="component" value="Chromosome"/>
</dbReference>
<feature type="domain" description="3-hydroxyisobutyrate dehydrogenase-like NAD-binding" evidence="8">
    <location>
        <begin position="166"/>
        <end position="292"/>
    </location>
</feature>
<dbReference type="PIRSF" id="PIRSF000103">
    <property type="entry name" value="HIBADH"/>
    <property type="match status" value="1"/>
</dbReference>
<dbReference type="RefSeq" id="WP_168606383.1">
    <property type="nucleotide sequence ID" value="NZ_CP038852.1"/>
</dbReference>
<name>A0A6H1Q1V8_9PROT</name>
<dbReference type="InterPro" id="IPR029154">
    <property type="entry name" value="HIBADH-like_NADP-bd"/>
</dbReference>
<evidence type="ECO:0000256" key="3">
    <source>
        <dbReference type="ARBA" id="ARBA00022456"/>
    </source>
</evidence>
<proteinExistence type="inferred from homology"/>
<feature type="active site" evidence="6">
    <location>
        <position position="172"/>
    </location>
</feature>
<dbReference type="Pfam" id="PF03446">
    <property type="entry name" value="NAD_binding_2"/>
    <property type="match status" value="1"/>
</dbReference>
<keyword evidence="10" id="KW-1185">Reference proteome</keyword>
<evidence type="ECO:0000256" key="6">
    <source>
        <dbReference type="PIRSR" id="PIRSR000103-1"/>
    </source>
</evidence>
<evidence type="ECO:0000256" key="1">
    <source>
        <dbReference type="ARBA" id="ARBA00005023"/>
    </source>
</evidence>
<gene>
    <name evidence="9" type="primary">mmsB</name>
    <name evidence="9" type="ORF">E5R92_01660</name>
</gene>
<comment type="similarity">
    <text evidence="2">Belongs to the HIBADH-related family.</text>
</comment>
<evidence type="ECO:0000259" key="8">
    <source>
        <dbReference type="Pfam" id="PF14833"/>
    </source>
</evidence>
<dbReference type="InterPro" id="IPR015815">
    <property type="entry name" value="HIBADH-related"/>
</dbReference>
<dbReference type="GO" id="GO:0051287">
    <property type="term" value="F:NAD binding"/>
    <property type="evidence" value="ECO:0007669"/>
    <property type="project" value="InterPro"/>
</dbReference>
<dbReference type="InterPro" id="IPR008927">
    <property type="entry name" value="6-PGluconate_DH-like_C_sf"/>
</dbReference>
<evidence type="ECO:0000313" key="10">
    <source>
        <dbReference type="Proteomes" id="UP000501094"/>
    </source>
</evidence>
<dbReference type="GO" id="GO:0050661">
    <property type="term" value="F:NADP binding"/>
    <property type="evidence" value="ECO:0007669"/>
    <property type="project" value="InterPro"/>
</dbReference>
<dbReference type="PANTHER" id="PTHR22981:SF7">
    <property type="entry name" value="3-HYDROXYISOBUTYRATE DEHYDROGENASE, MITOCHONDRIAL"/>
    <property type="match status" value="1"/>
</dbReference>
<dbReference type="InterPro" id="IPR011548">
    <property type="entry name" value="HIBADH"/>
</dbReference>
<dbReference type="GO" id="GO:0009083">
    <property type="term" value="P:branched-chain amino acid catabolic process"/>
    <property type="evidence" value="ECO:0007669"/>
    <property type="project" value="UniProtKB-KW"/>
</dbReference>
<comment type="pathway">
    <text evidence="1">Amino-acid degradation.</text>
</comment>
<dbReference type="InterPro" id="IPR036291">
    <property type="entry name" value="NAD(P)-bd_dom_sf"/>
</dbReference>
<keyword evidence="5" id="KW-0520">NAD</keyword>
<dbReference type="InterPro" id="IPR013328">
    <property type="entry name" value="6PGD_dom2"/>
</dbReference>
<evidence type="ECO:0000256" key="5">
    <source>
        <dbReference type="ARBA" id="ARBA00023027"/>
    </source>
</evidence>
<dbReference type="AlphaFoldDB" id="A0A6H1Q1V8"/>
<evidence type="ECO:0000259" key="7">
    <source>
        <dbReference type="Pfam" id="PF03446"/>
    </source>
</evidence>
<dbReference type="FunFam" id="1.10.1040.10:FF:000006">
    <property type="entry name" value="3-hydroxyisobutyrate dehydrogenase"/>
    <property type="match status" value="1"/>
</dbReference>
<dbReference type="Pfam" id="PF14833">
    <property type="entry name" value="NAD_binding_11"/>
    <property type="match status" value="1"/>
</dbReference>
<keyword evidence="3" id="KW-0101">Branched-chain amino acid catabolism</keyword>
<dbReference type="KEGG" id="peg:E5R92_01660"/>
<dbReference type="SUPFAM" id="SSF48179">
    <property type="entry name" value="6-phosphogluconate dehydrogenase C-terminal domain-like"/>
    <property type="match status" value="1"/>
</dbReference>
<evidence type="ECO:0000313" key="9">
    <source>
        <dbReference type="EMBL" id="QIZ20490.1"/>
    </source>
</evidence>
<dbReference type="SUPFAM" id="SSF51735">
    <property type="entry name" value="NAD(P)-binding Rossmann-fold domains"/>
    <property type="match status" value="1"/>
</dbReference>
<protein>
    <submittedName>
        <fullName evidence="9">3-hydroxyisobutyrate dehydrogenase</fullName>
        <ecNumber evidence="9">1.1.1.31</ecNumber>
    </submittedName>
</protein>
<sequence>MTNHIAFIGVGNMGNPMADQLIKAGKKVKAFDVSPEVIKTAKESGLNVVSTIDELLDGASTVISMLPEGKHVRSLYLGDKGILNKIPKECLIIDCSTIDIETSLELGNESKKLGIKMIDAPVTGGVMGARIGKLNFLVGGSDEAVALAKPLFDIMGQKILHAGAQGSGVGVKICNNMSLGISMIAASESLMLAKRLKMDIRKVHEIIKAASGNNWAMTNYTPLPNLTDGVPSNNKYRPGFTAAMMRKDLRLAMDAAQSVDASTPLGKAALEIFSKFCDEGDSDTDYSGISKMIGGDAWNYPFDPKGNK</sequence>
<accession>A0A6H1Q1V8</accession>
<dbReference type="NCBIfam" id="TIGR01692">
    <property type="entry name" value="HIBADH"/>
    <property type="match status" value="1"/>
</dbReference>
<keyword evidence="4 9" id="KW-0560">Oxidoreductase</keyword>
<evidence type="ECO:0000256" key="2">
    <source>
        <dbReference type="ARBA" id="ARBA00009080"/>
    </source>
</evidence>